<proteinExistence type="inferred from homology"/>
<dbReference type="PANTHER" id="PTHR23253:SF9">
    <property type="entry name" value="EUKARYOTIC TRANSLATION INITIATION FACTOR 4 GAMMA 2"/>
    <property type="match status" value="1"/>
</dbReference>
<evidence type="ECO:0000256" key="7">
    <source>
        <dbReference type="ARBA" id="ARBA00022917"/>
    </source>
</evidence>
<keyword evidence="4" id="KW-0396">Initiation factor</keyword>
<dbReference type="InterPro" id="IPR003891">
    <property type="entry name" value="Initiation_fac_eIF4g_MI"/>
</dbReference>
<keyword evidence="11" id="KW-1185">Reference proteome</keyword>
<keyword evidence="5" id="KW-0597">Phosphoprotein</keyword>
<protein>
    <submittedName>
        <fullName evidence="10">ARM repeat-containing protein</fullName>
    </submittedName>
</protein>
<dbReference type="Pfam" id="PF02854">
    <property type="entry name" value="MIF4G"/>
    <property type="match status" value="1"/>
</dbReference>
<evidence type="ECO:0000256" key="8">
    <source>
        <dbReference type="SAM" id="Coils"/>
    </source>
</evidence>
<dbReference type="PROSITE" id="PS51366">
    <property type="entry name" value="MI"/>
    <property type="match status" value="1"/>
</dbReference>
<dbReference type="Pfam" id="PF02847">
    <property type="entry name" value="MA3"/>
    <property type="match status" value="1"/>
</dbReference>
<feature type="domain" description="MI" evidence="9">
    <location>
        <begin position="379"/>
        <end position="500"/>
    </location>
</feature>
<reference evidence="10" key="1">
    <citation type="journal article" date="2019" name="Environ. Microbiol.">
        <title>Fungal ecological strategies reflected in gene transcription - a case study of two litter decomposers.</title>
        <authorList>
            <person name="Barbi F."/>
            <person name="Kohler A."/>
            <person name="Barry K."/>
            <person name="Baskaran P."/>
            <person name="Daum C."/>
            <person name="Fauchery L."/>
            <person name="Ihrmark K."/>
            <person name="Kuo A."/>
            <person name="LaButti K."/>
            <person name="Lipzen A."/>
            <person name="Morin E."/>
            <person name="Grigoriev I.V."/>
            <person name="Henrissat B."/>
            <person name="Lindahl B."/>
            <person name="Martin F."/>
        </authorList>
    </citation>
    <scope>NUCLEOTIDE SEQUENCE</scope>
    <source>
        <strain evidence="10">JB14</strain>
    </source>
</reference>
<evidence type="ECO:0000256" key="2">
    <source>
        <dbReference type="ARBA" id="ARBA00005775"/>
    </source>
</evidence>
<comment type="similarity">
    <text evidence="2">Belongs to the eukaryotic initiation factor 4G family.</text>
</comment>
<keyword evidence="3" id="KW-0963">Cytoplasm</keyword>
<evidence type="ECO:0000313" key="11">
    <source>
        <dbReference type="Proteomes" id="UP000799118"/>
    </source>
</evidence>
<dbReference type="SUPFAM" id="SSF48371">
    <property type="entry name" value="ARM repeat"/>
    <property type="match status" value="2"/>
</dbReference>
<accession>A0A6A4GQJ1</accession>
<feature type="coiled-coil region" evidence="8">
    <location>
        <begin position="2"/>
        <end position="29"/>
    </location>
</feature>
<evidence type="ECO:0000313" key="10">
    <source>
        <dbReference type="EMBL" id="KAE9387525.1"/>
    </source>
</evidence>
<dbReference type="GO" id="GO:0003743">
    <property type="term" value="F:translation initiation factor activity"/>
    <property type="evidence" value="ECO:0007669"/>
    <property type="project" value="UniProtKB-KW"/>
</dbReference>
<dbReference type="GO" id="GO:0003729">
    <property type="term" value="F:mRNA binding"/>
    <property type="evidence" value="ECO:0007669"/>
    <property type="project" value="TreeGrafter"/>
</dbReference>
<evidence type="ECO:0000256" key="6">
    <source>
        <dbReference type="ARBA" id="ARBA00022884"/>
    </source>
</evidence>
<dbReference type="InterPro" id="IPR016024">
    <property type="entry name" value="ARM-type_fold"/>
</dbReference>
<keyword evidence="6" id="KW-0694">RNA-binding</keyword>
<keyword evidence="7" id="KW-0648">Protein biosynthesis</keyword>
<evidence type="ECO:0000259" key="9">
    <source>
        <dbReference type="PROSITE" id="PS51366"/>
    </source>
</evidence>
<name>A0A6A4GQJ1_9AGAR</name>
<gene>
    <name evidence="10" type="ORF">BT96DRAFT_927556</name>
</gene>
<dbReference type="AlphaFoldDB" id="A0A6A4GQJ1"/>
<dbReference type="InterPro" id="IPR003890">
    <property type="entry name" value="MIF4G-like_typ-3"/>
</dbReference>
<dbReference type="FunFam" id="1.25.40.180:FF:000020">
    <property type="entry name" value="Eukaryotic translation initiation factor subunit"/>
    <property type="match status" value="1"/>
</dbReference>
<dbReference type="OrthoDB" id="514777at2759"/>
<dbReference type="GO" id="GO:0016281">
    <property type="term" value="C:eukaryotic translation initiation factor 4F complex"/>
    <property type="evidence" value="ECO:0007669"/>
    <property type="project" value="TreeGrafter"/>
</dbReference>
<sequence>MEEILAKALADAQKRVDALEQQLATNRLSTELAKFKSKKVDQQPKVNVHVFAYEVKPEFLINNLTLETFDSISDQIIEWANESEKEKDGRTLIQVLRLVFEKAIDDATWSEMYARLCRKMLEQISPKVQDDGIKNADGKPIAGGHLFRKYLLNRCQEDFERDWVNKETTAAAAATKASEDQAAKEIDLYYDEYYAAQKATNKRRGLGLIKFIGELFKLQMLTERLMHECVKKLLGNVEDPEEEDIEWLCELLTTVGQMLDTTKARAHMDVYFGRMKELTKSPNVSSRMQLMLQDIIELRERKWTTRNTVAAPTTIAKIHEAVRAFLIQVFYLFSHKIFSIGCQGEGRAREGVLQPNEATCLVDEEDVTEEPEQEMSEEEAKKKIGEDTKEFFAARSLDGAEAYFSKLPSSHHHSLVDKLVSFAIESKPADATLVGDLFLRASSKKLCSSSAFEAGFISVAEFLDDILVDAPKATDLLATMIKGAELSEEQRTNISSKSAEYGTSFFSFHHRLHLHMPC</sequence>
<evidence type="ECO:0000256" key="1">
    <source>
        <dbReference type="ARBA" id="ARBA00004496"/>
    </source>
</evidence>
<dbReference type="GO" id="GO:0010494">
    <property type="term" value="C:cytoplasmic stress granule"/>
    <property type="evidence" value="ECO:0007669"/>
    <property type="project" value="UniProtKB-ARBA"/>
</dbReference>
<evidence type="ECO:0000256" key="3">
    <source>
        <dbReference type="ARBA" id="ARBA00022490"/>
    </source>
</evidence>
<keyword evidence="8" id="KW-0175">Coiled coil</keyword>
<comment type="subcellular location">
    <subcellularLocation>
        <location evidence="1">Cytoplasm</location>
    </subcellularLocation>
</comment>
<dbReference type="PANTHER" id="PTHR23253">
    <property type="entry name" value="EUKARYOTIC TRANSLATION INITIATION FACTOR 4 GAMMA"/>
    <property type="match status" value="1"/>
</dbReference>
<evidence type="ECO:0000256" key="5">
    <source>
        <dbReference type="ARBA" id="ARBA00022553"/>
    </source>
</evidence>
<dbReference type="EMBL" id="ML769795">
    <property type="protein sequence ID" value="KAE9387525.1"/>
    <property type="molecule type" value="Genomic_DNA"/>
</dbReference>
<dbReference type="Gene3D" id="1.25.40.180">
    <property type="match status" value="2"/>
</dbReference>
<organism evidence="10 11">
    <name type="scientific">Gymnopus androsaceus JB14</name>
    <dbReference type="NCBI Taxonomy" id="1447944"/>
    <lineage>
        <taxon>Eukaryota</taxon>
        <taxon>Fungi</taxon>
        <taxon>Dikarya</taxon>
        <taxon>Basidiomycota</taxon>
        <taxon>Agaricomycotina</taxon>
        <taxon>Agaricomycetes</taxon>
        <taxon>Agaricomycetidae</taxon>
        <taxon>Agaricales</taxon>
        <taxon>Marasmiineae</taxon>
        <taxon>Omphalotaceae</taxon>
        <taxon>Gymnopus</taxon>
    </lineage>
</organism>
<evidence type="ECO:0000256" key="4">
    <source>
        <dbReference type="ARBA" id="ARBA00022540"/>
    </source>
</evidence>
<dbReference type="Proteomes" id="UP000799118">
    <property type="component" value="Unassembled WGS sequence"/>
</dbReference>
<dbReference type="SMART" id="SM00543">
    <property type="entry name" value="MIF4G"/>
    <property type="match status" value="1"/>
</dbReference>